<organism evidence="1 2">
    <name type="scientific">Daedalea quercina L-15889</name>
    <dbReference type="NCBI Taxonomy" id="1314783"/>
    <lineage>
        <taxon>Eukaryota</taxon>
        <taxon>Fungi</taxon>
        <taxon>Dikarya</taxon>
        <taxon>Basidiomycota</taxon>
        <taxon>Agaricomycotina</taxon>
        <taxon>Agaricomycetes</taxon>
        <taxon>Polyporales</taxon>
        <taxon>Fomitopsis</taxon>
    </lineage>
</organism>
<accession>A0A165LPL3</accession>
<reference evidence="1 2" key="1">
    <citation type="journal article" date="2016" name="Mol. Biol. Evol.">
        <title>Comparative Genomics of Early-Diverging Mushroom-Forming Fungi Provides Insights into the Origins of Lignocellulose Decay Capabilities.</title>
        <authorList>
            <person name="Nagy L.G."/>
            <person name="Riley R."/>
            <person name="Tritt A."/>
            <person name="Adam C."/>
            <person name="Daum C."/>
            <person name="Floudas D."/>
            <person name="Sun H."/>
            <person name="Yadav J.S."/>
            <person name="Pangilinan J."/>
            <person name="Larsson K.H."/>
            <person name="Matsuura K."/>
            <person name="Barry K."/>
            <person name="Labutti K."/>
            <person name="Kuo R."/>
            <person name="Ohm R.A."/>
            <person name="Bhattacharya S.S."/>
            <person name="Shirouzu T."/>
            <person name="Yoshinaga Y."/>
            <person name="Martin F.M."/>
            <person name="Grigoriev I.V."/>
            <person name="Hibbett D.S."/>
        </authorList>
    </citation>
    <scope>NUCLEOTIDE SEQUENCE [LARGE SCALE GENOMIC DNA]</scope>
    <source>
        <strain evidence="1 2">L-15889</strain>
    </source>
</reference>
<evidence type="ECO:0000313" key="1">
    <source>
        <dbReference type="EMBL" id="KZT64692.1"/>
    </source>
</evidence>
<proteinExistence type="predicted"/>
<name>A0A165LPL3_9APHY</name>
<dbReference type="AlphaFoldDB" id="A0A165LPL3"/>
<dbReference type="Proteomes" id="UP000076727">
    <property type="component" value="Unassembled WGS sequence"/>
</dbReference>
<evidence type="ECO:0000313" key="2">
    <source>
        <dbReference type="Proteomes" id="UP000076727"/>
    </source>
</evidence>
<protein>
    <submittedName>
        <fullName evidence="1">Uncharacterized protein</fullName>
    </submittedName>
</protein>
<sequence>MHRKTIANAKRDLGSVANDWTERNLPLRGTNTRAQGVDGVTKQTLTWHLSSDLILEFSYTHRLSLFQNGRFLYHRCPSPFRGDRDHVCAVQLRHFERRCCVFVHHCLSINLKRGRISGTPSDLHRLSDNRLTSRDGMITLFTSFGYPRFYC</sequence>
<gene>
    <name evidence="1" type="ORF">DAEQUDRAFT_598863</name>
</gene>
<keyword evidence="2" id="KW-1185">Reference proteome</keyword>
<dbReference type="EMBL" id="KV429121">
    <property type="protein sequence ID" value="KZT64692.1"/>
    <property type="molecule type" value="Genomic_DNA"/>
</dbReference>